<dbReference type="VEuPathDB" id="FungiDB:CPAG_00737"/>
<organism evidence="7 8">
    <name type="scientific">Coccidioides posadasii RMSCC 3488</name>
    <dbReference type="NCBI Taxonomy" id="454284"/>
    <lineage>
        <taxon>Eukaryota</taxon>
        <taxon>Fungi</taxon>
        <taxon>Dikarya</taxon>
        <taxon>Ascomycota</taxon>
        <taxon>Pezizomycotina</taxon>
        <taxon>Eurotiomycetes</taxon>
        <taxon>Eurotiomycetidae</taxon>
        <taxon>Onygenales</taxon>
        <taxon>Onygenaceae</taxon>
        <taxon>Coccidioides</taxon>
    </lineage>
</organism>
<dbReference type="AlphaFoldDB" id="A0A0J6F522"/>
<evidence type="ECO:0000256" key="4">
    <source>
        <dbReference type="ARBA" id="ARBA00023254"/>
    </source>
</evidence>
<keyword evidence="5" id="KW-0175">Coiled coil</keyword>
<proteinExistence type="predicted"/>
<feature type="coiled-coil region" evidence="5">
    <location>
        <begin position="102"/>
        <end position="136"/>
    </location>
</feature>
<dbReference type="GO" id="GO:0003690">
    <property type="term" value="F:double-stranded DNA binding"/>
    <property type="evidence" value="ECO:0007669"/>
    <property type="project" value="TreeGrafter"/>
</dbReference>
<keyword evidence="6" id="KW-0812">Transmembrane</keyword>
<dbReference type="GO" id="GO:0000794">
    <property type="term" value="C:condensed nuclear chromosome"/>
    <property type="evidence" value="ECO:0007669"/>
    <property type="project" value="TreeGrafter"/>
</dbReference>
<keyword evidence="4" id="KW-0469">Meiosis</keyword>
<keyword evidence="3" id="KW-0539">Nucleus</keyword>
<dbReference type="GO" id="GO:0010774">
    <property type="term" value="P:meiotic strand invasion involved in reciprocal meiotic recombination"/>
    <property type="evidence" value="ECO:0007669"/>
    <property type="project" value="TreeGrafter"/>
</dbReference>
<dbReference type="EMBL" id="DS268109">
    <property type="protein sequence ID" value="KMM64385.1"/>
    <property type="molecule type" value="Genomic_DNA"/>
</dbReference>
<gene>
    <name evidence="7" type="ORF">CPAG_00737</name>
</gene>
<reference evidence="8" key="3">
    <citation type="journal article" date="2010" name="Genome Res.">
        <title>Population genomic sequencing of Coccidioides fungi reveals recent hybridization and transposon control.</title>
        <authorList>
            <person name="Neafsey D.E."/>
            <person name="Barker B.M."/>
            <person name="Sharpton T.J."/>
            <person name="Stajich J.E."/>
            <person name="Park D.J."/>
            <person name="Whiston E."/>
            <person name="Hung C.-Y."/>
            <person name="McMahan C."/>
            <person name="White J."/>
            <person name="Sykes S."/>
            <person name="Heiman D."/>
            <person name="Young S."/>
            <person name="Zeng Q."/>
            <person name="Abouelleil A."/>
            <person name="Aftuck L."/>
            <person name="Bessette D."/>
            <person name="Brown A."/>
            <person name="FitzGerald M."/>
            <person name="Lui A."/>
            <person name="Macdonald J.P."/>
            <person name="Priest M."/>
            <person name="Orbach M.J."/>
            <person name="Galgiani J.N."/>
            <person name="Kirkland T.N."/>
            <person name="Cole G.T."/>
            <person name="Birren B.W."/>
            <person name="Henn M.R."/>
            <person name="Taylor J.W."/>
            <person name="Rounsley S.D."/>
        </authorList>
    </citation>
    <scope>NUCLEOTIDE SEQUENCE [LARGE SCALE GENOMIC DNA]</scope>
    <source>
        <strain evidence="8">RMSCC 3488</strain>
    </source>
</reference>
<name>A0A0J6F522_COCPO</name>
<evidence type="ECO:0000313" key="7">
    <source>
        <dbReference type="EMBL" id="KMM64385.1"/>
    </source>
</evidence>
<dbReference type="GO" id="GO:0120231">
    <property type="term" value="C:DNA recombinase auxiliary factor complex"/>
    <property type="evidence" value="ECO:0007669"/>
    <property type="project" value="TreeGrafter"/>
</dbReference>
<reference evidence="8" key="2">
    <citation type="journal article" date="2009" name="Genome Res.">
        <title>Comparative genomic analyses of the human fungal pathogens Coccidioides and their relatives.</title>
        <authorList>
            <person name="Sharpton T.J."/>
            <person name="Stajich J.E."/>
            <person name="Rounsley S.D."/>
            <person name="Gardner M.J."/>
            <person name="Wortman J.R."/>
            <person name="Jordar V.S."/>
            <person name="Maiti R."/>
            <person name="Kodira C.D."/>
            <person name="Neafsey D.E."/>
            <person name="Zeng Q."/>
            <person name="Hung C.-Y."/>
            <person name="McMahan C."/>
            <person name="Muszewska A."/>
            <person name="Grynberg M."/>
            <person name="Mandel M.A."/>
            <person name="Kellner E.M."/>
            <person name="Barker B.M."/>
            <person name="Galgiani J.N."/>
            <person name="Orbach M.J."/>
            <person name="Kirkland T.N."/>
            <person name="Cole G.T."/>
            <person name="Henn M.R."/>
            <person name="Birren B.W."/>
            <person name="Taylor J.W."/>
        </authorList>
    </citation>
    <scope>NUCLEOTIDE SEQUENCE [LARGE SCALE GENOMIC DNA]</scope>
    <source>
        <strain evidence="8">RMSCC 3488</strain>
    </source>
</reference>
<protein>
    <recommendedName>
        <fullName evidence="9">Homologous-pairing protein 2 winged helix domain-containing protein</fullName>
    </recommendedName>
</protein>
<comment type="subcellular location">
    <subcellularLocation>
        <location evidence="1">Nucleus</location>
    </subcellularLocation>
</comment>
<reference evidence="7 8" key="1">
    <citation type="submission" date="2007-06" db="EMBL/GenBank/DDBJ databases">
        <title>The Genome Sequence of Coccidioides posadasii RMSCC_3488.</title>
        <authorList>
            <consortium name="Coccidioides Genome Resources Consortium"/>
            <consortium name="The Broad Institute Genome Sequencing Platform"/>
            <person name="Henn M.R."/>
            <person name="Sykes S."/>
            <person name="Young S."/>
            <person name="Jaffe D."/>
            <person name="Berlin A."/>
            <person name="Alvarez P."/>
            <person name="Butler J."/>
            <person name="Gnerre S."/>
            <person name="Grabherr M."/>
            <person name="Mauceli E."/>
            <person name="Brockman W."/>
            <person name="Kodira C."/>
            <person name="Alvarado L."/>
            <person name="Zeng Q."/>
            <person name="Crawford M."/>
            <person name="Antoine C."/>
            <person name="Devon K."/>
            <person name="Galgiani J."/>
            <person name="Orsborn K."/>
            <person name="Lewis M.L."/>
            <person name="Nusbaum C."/>
            <person name="Galagan J."/>
            <person name="Birren B."/>
        </authorList>
    </citation>
    <scope>NUCLEOTIDE SEQUENCE [LARGE SCALE GENOMIC DNA]</scope>
    <source>
        <strain evidence="7 8">RMSCC 3488</strain>
    </source>
</reference>
<dbReference type="GO" id="GO:0000709">
    <property type="term" value="P:meiotic joint molecule formation"/>
    <property type="evidence" value="ECO:0007669"/>
    <property type="project" value="TreeGrafter"/>
</dbReference>
<dbReference type="OrthoDB" id="272266at2759"/>
<evidence type="ECO:0000313" key="8">
    <source>
        <dbReference type="Proteomes" id="UP000054567"/>
    </source>
</evidence>
<accession>A0A0J6F522</accession>
<evidence type="ECO:0000256" key="6">
    <source>
        <dbReference type="SAM" id="Phobius"/>
    </source>
</evidence>
<feature type="transmembrane region" description="Helical" evidence="6">
    <location>
        <begin position="39"/>
        <end position="59"/>
    </location>
</feature>
<sequence length="232" mass="25892">MAPRKEKTEKGDKGSVEDGNALILEYLPTIFRFLRKSELLMGFLLIYGCIVAKNIVVHIPQMLTVRQAIDISANLHNKVTKGKQIVYHAIQDAIDESTPEGLAGLDEEIQAFKSQVASAKSQNKLLKAELTTLNGRVSTSELRQCLAALEGEKRNLIASLAPSKASSVQAKAVTAEEKASLEKEWRKWRKHVTVRKKICHEMWMRCTEVLPEAVQGKEELWESLGLEGSPRT</sequence>
<evidence type="ECO:0000256" key="2">
    <source>
        <dbReference type="ARBA" id="ARBA00023172"/>
    </source>
</evidence>
<keyword evidence="6" id="KW-0472">Membrane</keyword>
<dbReference type="PANTHER" id="PTHR15938">
    <property type="entry name" value="TBP-1 INTERACTING PROTEIN"/>
    <property type="match status" value="1"/>
</dbReference>
<keyword evidence="2" id="KW-0233">DNA recombination</keyword>
<evidence type="ECO:0008006" key="9">
    <source>
        <dbReference type="Google" id="ProtNLM"/>
    </source>
</evidence>
<dbReference type="GO" id="GO:0120230">
    <property type="term" value="F:recombinase activator activity"/>
    <property type="evidence" value="ECO:0007669"/>
    <property type="project" value="TreeGrafter"/>
</dbReference>
<dbReference type="GO" id="GO:0007129">
    <property type="term" value="P:homologous chromosome pairing at meiosis"/>
    <property type="evidence" value="ECO:0007669"/>
    <property type="project" value="TreeGrafter"/>
</dbReference>
<dbReference type="Proteomes" id="UP000054567">
    <property type="component" value="Unassembled WGS sequence"/>
</dbReference>
<evidence type="ECO:0000256" key="5">
    <source>
        <dbReference type="SAM" id="Coils"/>
    </source>
</evidence>
<evidence type="ECO:0000256" key="1">
    <source>
        <dbReference type="ARBA" id="ARBA00004123"/>
    </source>
</evidence>
<evidence type="ECO:0000256" key="3">
    <source>
        <dbReference type="ARBA" id="ARBA00023242"/>
    </source>
</evidence>
<keyword evidence="6" id="KW-1133">Transmembrane helix</keyword>
<dbReference type="PANTHER" id="PTHR15938:SF0">
    <property type="entry name" value="HOMOLOGOUS-PAIRING PROTEIN 2 HOMOLOG"/>
    <property type="match status" value="1"/>
</dbReference>